<keyword evidence="1" id="KW-0732">Signal</keyword>
<gene>
    <name evidence="2" type="ORF">G4223_11905</name>
</gene>
<feature type="signal peptide" evidence="1">
    <location>
        <begin position="1"/>
        <end position="24"/>
    </location>
</feature>
<evidence type="ECO:0000256" key="1">
    <source>
        <dbReference type="SAM" id="SignalP"/>
    </source>
</evidence>
<proteinExistence type="predicted"/>
<dbReference type="Proteomes" id="UP000480684">
    <property type="component" value="Unassembled WGS sequence"/>
</dbReference>
<organism evidence="2 3">
    <name type="scientific">Magnetospirillum aberrantis SpK</name>
    <dbReference type="NCBI Taxonomy" id="908842"/>
    <lineage>
        <taxon>Bacteria</taxon>
        <taxon>Pseudomonadati</taxon>
        <taxon>Pseudomonadota</taxon>
        <taxon>Alphaproteobacteria</taxon>
        <taxon>Rhodospirillales</taxon>
        <taxon>Rhodospirillaceae</taxon>
        <taxon>Magnetospirillum</taxon>
    </lineage>
</organism>
<protein>
    <recommendedName>
        <fullName evidence="4">17 kDa surface antigen</fullName>
    </recommendedName>
</protein>
<feature type="chain" id="PRO_5028924172" description="17 kDa surface antigen" evidence="1">
    <location>
        <begin position="25"/>
        <end position="158"/>
    </location>
</feature>
<comment type="caution">
    <text evidence="2">The sequence shown here is derived from an EMBL/GenBank/DDBJ whole genome shotgun (WGS) entry which is preliminary data.</text>
</comment>
<dbReference type="PROSITE" id="PS51257">
    <property type="entry name" value="PROKAR_LIPOPROTEIN"/>
    <property type="match status" value="1"/>
</dbReference>
<name>A0A7C9V014_9PROT</name>
<keyword evidence="3" id="KW-1185">Reference proteome</keyword>
<sequence>MARKGMVVTVVALMVAGCSSTAPTNGQIYGTAGGAAVGAGIGRAVAATATQGTWVGALGGALVGYAAGSYVDGASEEKHARATIAAAEDGEAVSWTEGGDRGLVSPLGAQYADRSGRPCRNLKQDADFGEQKFMRDVTACQAKDGTWVVTEYRPDPAD</sequence>
<evidence type="ECO:0000313" key="3">
    <source>
        <dbReference type="Proteomes" id="UP000480684"/>
    </source>
</evidence>
<reference evidence="2 3" key="1">
    <citation type="submission" date="2020-02" db="EMBL/GenBank/DDBJ databases">
        <authorList>
            <person name="Dziuba M."/>
            <person name="Kuznetsov B."/>
            <person name="Mardanov A."/>
            <person name="Ravin N."/>
            <person name="Grouzdev D."/>
        </authorList>
    </citation>
    <scope>NUCLEOTIDE SEQUENCE [LARGE SCALE GENOMIC DNA]</scope>
    <source>
        <strain evidence="2 3">SpK</strain>
    </source>
</reference>
<dbReference type="EMBL" id="JAAIYP010000038">
    <property type="protein sequence ID" value="NFV80814.1"/>
    <property type="molecule type" value="Genomic_DNA"/>
</dbReference>
<dbReference type="RefSeq" id="WP_163679736.1">
    <property type="nucleotide sequence ID" value="NZ_JAAIYP010000038.1"/>
</dbReference>
<evidence type="ECO:0008006" key="4">
    <source>
        <dbReference type="Google" id="ProtNLM"/>
    </source>
</evidence>
<dbReference type="AlphaFoldDB" id="A0A7C9V014"/>
<evidence type="ECO:0000313" key="2">
    <source>
        <dbReference type="EMBL" id="NFV80814.1"/>
    </source>
</evidence>
<accession>A0A7C9V014</accession>